<dbReference type="AlphaFoldDB" id="A0A4Y8WD08"/>
<sequence length="190" mass="20243">MKKTLSTLTMTLALLSSASFSADNYTIDSNYSSVSFATIKKQYIVEPATINTLSGTLDSSGEFNVSIDLNGIDTGVEIRNTRLNEIFFESAKHPPVTVTGKVDWSSLGEGSHKMKVPTEVTLFGNTKSIEFSVVILNAGDTVMVSSSVPVIIGAADFGIPSKNLTELAATVGDIGISDRVPLTLNLTFKK</sequence>
<dbReference type="Pfam" id="PF04264">
    <property type="entry name" value="YceI"/>
    <property type="match status" value="1"/>
</dbReference>
<proteinExistence type="predicted"/>
<organism evidence="3 4">
    <name type="scientific">Vibrio ouci</name>
    <dbReference type="NCBI Taxonomy" id="2499078"/>
    <lineage>
        <taxon>Bacteria</taxon>
        <taxon>Pseudomonadati</taxon>
        <taxon>Pseudomonadota</taxon>
        <taxon>Gammaproteobacteria</taxon>
        <taxon>Vibrionales</taxon>
        <taxon>Vibrionaceae</taxon>
        <taxon>Vibrio</taxon>
    </lineage>
</organism>
<feature type="signal peptide" evidence="1">
    <location>
        <begin position="1"/>
        <end position="21"/>
    </location>
</feature>
<dbReference type="Gene3D" id="2.40.128.110">
    <property type="entry name" value="Lipid/polyisoprenoid-binding, YceI-like"/>
    <property type="match status" value="1"/>
</dbReference>
<feature type="domain" description="Lipid/polyisoprenoid-binding YceI-like" evidence="2">
    <location>
        <begin position="24"/>
        <end position="189"/>
    </location>
</feature>
<reference evidence="3 4" key="1">
    <citation type="submission" date="2019-01" db="EMBL/GenBank/DDBJ databases">
        <title>Vibrio BEI176 sp. nov, a marine bacterium isolated from China: eastern marignal seas.</title>
        <authorList>
            <person name="Li B."/>
        </authorList>
    </citation>
    <scope>NUCLEOTIDE SEQUENCE [LARGE SCALE GENOMIC DNA]</scope>
    <source>
        <strain evidence="3 4">BEI176</strain>
    </source>
</reference>
<protein>
    <submittedName>
        <fullName evidence="3">YceI family protein</fullName>
    </submittedName>
</protein>
<dbReference type="InterPro" id="IPR027016">
    <property type="entry name" value="UCP029811"/>
</dbReference>
<dbReference type="OrthoDB" id="9793816at2"/>
<evidence type="ECO:0000313" key="4">
    <source>
        <dbReference type="Proteomes" id="UP000297753"/>
    </source>
</evidence>
<dbReference type="SMART" id="SM00867">
    <property type="entry name" value="YceI"/>
    <property type="match status" value="1"/>
</dbReference>
<dbReference type="InterPro" id="IPR036761">
    <property type="entry name" value="TTHA0802/YceI-like_sf"/>
</dbReference>
<dbReference type="Proteomes" id="UP000297753">
    <property type="component" value="Unassembled WGS sequence"/>
</dbReference>
<dbReference type="PANTHER" id="PTHR34406:SF1">
    <property type="entry name" value="PROTEIN YCEI"/>
    <property type="match status" value="1"/>
</dbReference>
<evidence type="ECO:0000313" key="3">
    <source>
        <dbReference type="EMBL" id="TFH90141.1"/>
    </source>
</evidence>
<evidence type="ECO:0000259" key="2">
    <source>
        <dbReference type="SMART" id="SM00867"/>
    </source>
</evidence>
<accession>A0A4Y8WD08</accession>
<dbReference type="PANTHER" id="PTHR34406">
    <property type="entry name" value="PROTEIN YCEI"/>
    <property type="match status" value="1"/>
</dbReference>
<gene>
    <name evidence="3" type="ORF">ELS82_18405</name>
</gene>
<dbReference type="RefSeq" id="WP_134836774.1">
    <property type="nucleotide sequence ID" value="NZ_SATR01000034.1"/>
</dbReference>
<name>A0A4Y8WD08_9VIBR</name>
<evidence type="ECO:0000256" key="1">
    <source>
        <dbReference type="SAM" id="SignalP"/>
    </source>
</evidence>
<dbReference type="SUPFAM" id="SSF101874">
    <property type="entry name" value="YceI-like"/>
    <property type="match status" value="1"/>
</dbReference>
<comment type="caution">
    <text evidence="3">The sequence shown here is derived from an EMBL/GenBank/DDBJ whole genome shotgun (WGS) entry which is preliminary data.</text>
</comment>
<dbReference type="InterPro" id="IPR007372">
    <property type="entry name" value="Lipid/polyisoprenoid-bd_YceI"/>
</dbReference>
<dbReference type="PIRSF" id="PIRSF029811">
    <property type="entry name" value="UCP029811"/>
    <property type="match status" value="1"/>
</dbReference>
<dbReference type="EMBL" id="SATR01000034">
    <property type="protein sequence ID" value="TFH90141.1"/>
    <property type="molecule type" value="Genomic_DNA"/>
</dbReference>
<keyword evidence="4" id="KW-1185">Reference proteome</keyword>
<keyword evidence="1" id="KW-0732">Signal</keyword>
<feature type="chain" id="PRO_5021387127" evidence="1">
    <location>
        <begin position="22"/>
        <end position="190"/>
    </location>
</feature>